<dbReference type="InterPro" id="IPR001245">
    <property type="entry name" value="Ser-Thr/Tyr_kinase_cat_dom"/>
</dbReference>
<evidence type="ECO:0000259" key="2">
    <source>
        <dbReference type="PROSITE" id="PS50011"/>
    </source>
</evidence>
<dbReference type="GO" id="GO:0004674">
    <property type="term" value="F:protein serine/threonine kinase activity"/>
    <property type="evidence" value="ECO:0007669"/>
    <property type="project" value="TreeGrafter"/>
</dbReference>
<sequence length="704" mass="81597">MEDTWLETAITDDHIKFIEYKEFTDCTIIGTGGFGVVSKYKWKSCALTVALKHVKDADINLDKRGFINELKLLRKVCIHPNIIAFYGITKVKQTTMGVITWFYNLLMVEICENTWDFGLSKQTDEASITSNSAILGMPAYMEPKCFDTLGYKRDKKSDIYSFGVILWEISSGRPPFQSISHVMMIGVISKGTKEDSIKGTPAQYVALYRQCWNTDPPNHPESNSILKTLNQLIADDVDFKLHPGFTINLPSNVKKELENNGDSSLTPMVIESVYNQAFITRKRIKPDFTMRKLNKHIRNELELRFIKTSMKDPNIQIESSVVEHINNKYPDIQQKIELVVIISSDSWKKLKHRYFFAKLITTKIYKATCSENKEEIGHSTIKLLNSIFMGEEEDVHKIIQKYTEAQRGRGIIYAFFCEYSKWRSECFIPHVKKLLPSPLGLDKQIDCKFDEKFKLLKRELKKREFEKICKKIEEKYSTGRKFKIIDIIESYLFSSSFHFIYETETTQPDQLQITIYETLLEESDLFELQKNELYVPKPKLFTNNDGVAEIYFQINSGVYELSEELCFVEVGGRARIYNLLNCQFRPGIGQFPANAASIMSTPDGLCIIAFVKETLKIEQPFEDDNVEPYSSIINTNINEKYYAYIYFCTSFERPDAKVIEIPLDMQFFEYFQFSLIHKQIHLTTLDLENGLFFSSIVKITKSYS</sequence>
<dbReference type="PROSITE" id="PS50011">
    <property type="entry name" value="PROTEIN_KINASE_DOM"/>
    <property type="match status" value="1"/>
</dbReference>
<dbReference type="AlphaFoldDB" id="A0A8H4B1N7"/>
<dbReference type="PANTHER" id="PTHR44329:SF214">
    <property type="entry name" value="PROTEIN KINASE DOMAIN-CONTAINING PROTEIN"/>
    <property type="match status" value="1"/>
</dbReference>
<dbReference type="Pfam" id="PF00069">
    <property type="entry name" value="Pkinase"/>
    <property type="match status" value="1"/>
</dbReference>
<keyword evidence="1" id="KW-0547">Nucleotide-binding</keyword>
<dbReference type="PANTHER" id="PTHR44329">
    <property type="entry name" value="SERINE/THREONINE-PROTEIN KINASE TNNI3K-RELATED"/>
    <property type="match status" value="1"/>
</dbReference>
<dbReference type="InterPro" id="IPR017441">
    <property type="entry name" value="Protein_kinase_ATP_BS"/>
</dbReference>
<evidence type="ECO:0000256" key="1">
    <source>
        <dbReference type="PROSITE-ProRule" id="PRU10141"/>
    </source>
</evidence>
<keyword evidence="3" id="KW-0808">Transferase</keyword>
<dbReference type="EMBL" id="WTPW01000059">
    <property type="protein sequence ID" value="KAF0553041.1"/>
    <property type="molecule type" value="Genomic_DNA"/>
</dbReference>
<dbReference type="Pfam" id="PF07714">
    <property type="entry name" value="PK_Tyr_Ser-Thr"/>
    <property type="match status" value="1"/>
</dbReference>
<proteinExistence type="predicted"/>
<evidence type="ECO:0000313" key="3">
    <source>
        <dbReference type="EMBL" id="KAF0553041.1"/>
    </source>
</evidence>
<name>A0A8H4B1N7_GIGMA</name>
<feature type="domain" description="Protein kinase" evidence="2">
    <location>
        <begin position="1"/>
        <end position="245"/>
    </location>
</feature>
<dbReference type="InterPro" id="IPR011009">
    <property type="entry name" value="Kinase-like_dom_sf"/>
</dbReference>
<accession>A0A8H4B1N7</accession>
<gene>
    <name evidence="3" type="ORF">F8M41_020727</name>
</gene>
<protein>
    <submittedName>
        <fullName evidence="3">Kinase-like protein</fullName>
    </submittedName>
</protein>
<dbReference type="Gene3D" id="3.30.200.20">
    <property type="entry name" value="Phosphorylase Kinase, domain 1"/>
    <property type="match status" value="1"/>
</dbReference>
<dbReference type="GO" id="GO:0005524">
    <property type="term" value="F:ATP binding"/>
    <property type="evidence" value="ECO:0007669"/>
    <property type="project" value="UniProtKB-UniRule"/>
</dbReference>
<dbReference type="InterPro" id="IPR000719">
    <property type="entry name" value="Prot_kinase_dom"/>
</dbReference>
<keyword evidence="4" id="KW-1185">Reference proteome</keyword>
<evidence type="ECO:0000313" key="4">
    <source>
        <dbReference type="Proteomes" id="UP000439903"/>
    </source>
</evidence>
<organism evidence="3 4">
    <name type="scientific">Gigaspora margarita</name>
    <dbReference type="NCBI Taxonomy" id="4874"/>
    <lineage>
        <taxon>Eukaryota</taxon>
        <taxon>Fungi</taxon>
        <taxon>Fungi incertae sedis</taxon>
        <taxon>Mucoromycota</taxon>
        <taxon>Glomeromycotina</taxon>
        <taxon>Glomeromycetes</taxon>
        <taxon>Diversisporales</taxon>
        <taxon>Gigasporaceae</taxon>
        <taxon>Gigaspora</taxon>
    </lineage>
</organism>
<dbReference type="SUPFAM" id="SSF56112">
    <property type="entry name" value="Protein kinase-like (PK-like)"/>
    <property type="match status" value="1"/>
</dbReference>
<dbReference type="InterPro" id="IPR051681">
    <property type="entry name" value="Ser/Thr_Kinases-Pseudokinases"/>
</dbReference>
<keyword evidence="3" id="KW-0418">Kinase</keyword>
<comment type="caution">
    <text evidence="3">The sequence shown here is derived from an EMBL/GenBank/DDBJ whole genome shotgun (WGS) entry which is preliminary data.</text>
</comment>
<reference evidence="3 4" key="1">
    <citation type="journal article" date="2019" name="Environ. Microbiol.">
        <title>At the nexus of three kingdoms: the genome of the mycorrhizal fungus Gigaspora margarita provides insights into plant, endobacterial and fungal interactions.</title>
        <authorList>
            <person name="Venice F."/>
            <person name="Ghignone S."/>
            <person name="Salvioli di Fossalunga A."/>
            <person name="Amselem J."/>
            <person name="Novero M."/>
            <person name="Xianan X."/>
            <person name="Sedzielewska Toro K."/>
            <person name="Morin E."/>
            <person name="Lipzen A."/>
            <person name="Grigoriev I.V."/>
            <person name="Henrissat B."/>
            <person name="Martin F.M."/>
            <person name="Bonfante P."/>
        </authorList>
    </citation>
    <scope>NUCLEOTIDE SEQUENCE [LARGE SCALE GENOMIC DNA]</scope>
    <source>
        <strain evidence="3 4">BEG34</strain>
    </source>
</reference>
<dbReference type="PROSITE" id="PS00107">
    <property type="entry name" value="PROTEIN_KINASE_ATP"/>
    <property type="match status" value="1"/>
</dbReference>
<dbReference type="OrthoDB" id="2449206at2759"/>
<keyword evidence="1" id="KW-0067">ATP-binding</keyword>
<dbReference type="Gene3D" id="1.10.510.10">
    <property type="entry name" value="Transferase(Phosphotransferase) domain 1"/>
    <property type="match status" value="1"/>
</dbReference>
<feature type="binding site" evidence="1">
    <location>
        <position position="52"/>
    </location>
    <ligand>
        <name>ATP</name>
        <dbReference type="ChEBI" id="CHEBI:30616"/>
    </ligand>
</feature>
<dbReference type="Proteomes" id="UP000439903">
    <property type="component" value="Unassembled WGS sequence"/>
</dbReference>